<proteinExistence type="predicted"/>
<evidence type="ECO:0000313" key="2">
    <source>
        <dbReference type="EMBL" id="GAI71378.1"/>
    </source>
</evidence>
<dbReference type="InterPro" id="IPR025209">
    <property type="entry name" value="DUF4209"/>
</dbReference>
<feature type="domain" description="DUF4209" evidence="1">
    <location>
        <begin position="20"/>
        <end position="74"/>
    </location>
</feature>
<reference evidence="2" key="1">
    <citation type="journal article" date="2014" name="Front. Microbiol.">
        <title>High frequency of phylogenetically diverse reductive dehalogenase-homologous genes in deep subseafloor sedimentary metagenomes.</title>
        <authorList>
            <person name="Kawai M."/>
            <person name="Futagami T."/>
            <person name="Toyoda A."/>
            <person name="Takaki Y."/>
            <person name="Nishi S."/>
            <person name="Hori S."/>
            <person name="Arai W."/>
            <person name="Tsubouchi T."/>
            <person name="Morono Y."/>
            <person name="Uchiyama I."/>
            <person name="Ito T."/>
            <person name="Fujiyama A."/>
            <person name="Inagaki F."/>
            <person name="Takami H."/>
        </authorList>
    </citation>
    <scope>NUCLEOTIDE SEQUENCE</scope>
    <source>
        <strain evidence="2">Expedition CK06-06</strain>
    </source>
</reference>
<name>X1QSZ4_9ZZZZ</name>
<dbReference type="Pfam" id="PF13910">
    <property type="entry name" value="DUF4209"/>
    <property type="match status" value="1"/>
</dbReference>
<evidence type="ECO:0000259" key="1">
    <source>
        <dbReference type="Pfam" id="PF13910"/>
    </source>
</evidence>
<accession>X1QSZ4</accession>
<feature type="non-terminal residue" evidence="2">
    <location>
        <position position="1"/>
    </location>
</feature>
<dbReference type="EMBL" id="BARW01000967">
    <property type="protein sequence ID" value="GAI71378.1"/>
    <property type="molecule type" value="Genomic_DNA"/>
</dbReference>
<sequence length="95" mass="10948">VMEKLLDDLLADIAHEPPLKPEQKTNFDEEDRILIKYVLAEKAGLNLRNAVAHSLMDIFEYSFEHVVILFCIIIKLSKYKFIETKGEKNNVNGSK</sequence>
<comment type="caution">
    <text evidence="2">The sequence shown here is derived from an EMBL/GenBank/DDBJ whole genome shotgun (WGS) entry which is preliminary data.</text>
</comment>
<organism evidence="2">
    <name type="scientific">marine sediment metagenome</name>
    <dbReference type="NCBI Taxonomy" id="412755"/>
    <lineage>
        <taxon>unclassified sequences</taxon>
        <taxon>metagenomes</taxon>
        <taxon>ecological metagenomes</taxon>
    </lineage>
</organism>
<dbReference type="AlphaFoldDB" id="X1QSZ4"/>
<gene>
    <name evidence="2" type="ORF">S12H4_03450</name>
</gene>
<protein>
    <recommendedName>
        <fullName evidence="1">DUF4209 domain-containing protein</fullName>
    </recommendedName>
</protein>